<dbReference type="PANTHER" id="PTHR35458:SF2">
    <property type="entry name" value="SLR0755 PROTEIN"/>
    <property type="match status" value="1"/>
</dbReference>
<protein>
    <recommendedName>
        <fullName evidence="1">NYN domain-containing protein</fullName>
    </recommendedName>
</protein>
<dbReference type="GO" id="GO:0004540">
    <property type="term" value="F:RNA nuclease activity"/>
    <property type="evidence" value="ECO:0007669"/>
    <property type="project" value="InterPro"/>
</dbReference>
<dbReference type="Pfam" id="PF01936">
    <property type="entry name" value="NYN"/>
    <property type="match status" value="1"/>
</dbReference>
<proteinExistence type="predicted"/>
<accession>A0A1F5S1U4</accession>
<dbReference type="InterPro" id="IPR047140">
    <property type="entry name" value="LabA"/>
</dbReference>
<comment type="caution">
    <text evidence="2">The sequence shown here is derived from an EMBL/GenBank/DDBJ whole genome shotgun (WGS) entry which is preliminary data.</text>
</comment>
<name>A0A1F5S1U4_9BACT</name>
<evidence type="ECO:0000313" key="2">
    <source>
        <dbReference type="EMBL" id="OGF20639.1"/>
    </source>
</evidence>
<dbReference type="Gene3D" id="3.40.50.1010">
    <property type="entry name" value="5'-nuclease"/>
    <property type="match status" value="1"/>
</dbReference>
<dbReference type="Proteomes" id="UP000178323">
    <property type="component" value="Unassembled WGS sequence"/>
</dbReference>
<dbReference type="InterPro" id="IPR021139">
    <property type="entry name" value="NYN"/>
</dbReference>
<reference evidence="2 3" key="1">
    <citation type="journal article" date="2016" name="Nat. Commun.">
        <title>Thousands of microbial genomes shed light on interconnected biogeochemical processes in an aquifer system.</title>
        <authorList>
            <person name="Anantharaman K."/>
            <person name="Brown C.T."/>
            <person name="Hug L.A."/>
            <person name="Sharon I."/>
            <person name="Castelle C.J."/>
            <person name="Probst A.J."/>
            <person name="Thomas B.C."/>
            <person name="Singh A."/>
            <person name="Wilkins M.J."/>
            <person name="Karaoz U."/>
            <person name="Brodie E.L."/>
            <person name="Williams K.H."/>
            <person name="Hubbard S.S."/>
            <person name="Banfield J.F."/>
        </authorList>
    </citation>
    <scope>NUCLEOTIDE SEQUENCE [LARGE SCALE GENOMIC DNA]</scope>
</reference>
<dbReference type="STRING" id="1797985.A2Y83_03755"/>
<dbReference type="PANTHER" id="PTHR35458">
    <property type="entry name" value="SLR0755 PROTEIN"/>
    <property type="match status" value="1"/>
</dbReference>
<evidence type="ECO:0000259" key="1">
    <source>
        <dbReference type="Pfam" id="PF01936"/>
    </source>
</evidence>
<dbReference type="EMBL" id="MFFS01000082">
    <property type="protein sequence ID" value="OGF20639.1"/>
    <property type="molecule type" value="Genomic_DNA"/>
</dbReference>
<gene>
    <name evidence="2" type="ORF">A2Y83_03755</name>
</gene>
<dbReference type="AlphaFoldDB" id="A0A1F5S1U4"/>
<sequence length="168" mass="19407">MINNDSQKINNFAYIDGANLYNGIADSGWKLDYARFRIWLTEKYKIKTAYIFIGLIPRYKDLYKYLQECGFTLVFKEVVYNSDGEPKGNCDADLVLQTAIDTYEKKFNQAVLISSDGDYASLVKFLKERGKLRVILSPHSKDKCSILLKRTDAPITYINGVKRLFKFK</sequence>
<feature type="domain" description="NYN" evidence="1">
    <location>
        <begin position="14"/>
        <end position="139"/>
    </location>
</feature>
<evidence type="ECO:0000313" key="3">
    <source>
        <dbReference type="Proteomes" id="UP000178323"/>
    </source>
</evidence>
<organism evidence="2 3">
    <name type="scientific">Candidatus Falkowbacteria bacterium RBG_13_39_14</name>
    <dbReference type="NCBI Taxonomy" id="1797985"/>
    <lineage>
        <taxon>Bacteria</taxon>
        <taxon>Candidatus Falkowiibacteriota</taxon>
    </lineage>
</organism>